<reference evidence="1 2" key="1">
    <citation type="submission" date="2016-10" db="EMBL/GenBank/DDBJ databases">
        <authorList>
            <person name="de Groot N.N."/>
        </authorList>
    </citation>
    <scope>NUCLEOTIDE SEQUENCE [LARGE SCALE GENOMIC DNA]</scope>
    <source>
        <strain evidence="1 2">DSM 21668</strain>
    </source>
</reference>
<dbReference type="Proteomes" id="UP000198901">
    <property type="component" value="Unassembled WGS sequence"/>
</dbReference>
<evidence type="ECO:0000313" key="2">
    <source>
        <dbReference type="Proteomes" id="UP000198901"/>
    </source>
</evidence>
<sequence>MSRQHSFLSALLILIVGLLVVTCAQPLRAQHTPVSSRHSSVW</sequence>
<accession>A0A1G9PII1</accession>
<dbReference type="EMBL" id="FNGS01000004">
    <property type="protein sequence ID" value="SDL98608.1"/>
    <property type="molecule type" value="Genomic_DNA"/>
</dbReference>
<keyword evidence="2" id="KW-1185">Reference proteome</keyword>
<gene>
    <name evidence="1" type="ORF">SAMN04488090_2195</name>
</gene>
<evidence type="ECO:0000313" key="1">
    <source>
        <dbReference type="EMBL" id="SDL98608.1"/>
    </source>
</evidence>
<dbReference type="RefSeq" id="WP_262507478.1">
    <property type="nucleotide sequence ID" value="NZ_FNGS01000004.1"/>
</dbReference>
<organism evidence="1 2">
    <name type="scientific">Siphonobacter aquaeclarae</name>
    <dbReference type="NCBI Taxonomy" id="563176"/>
    <lineage>
        <taxon>Bacteria</taxon>
        <taxon>Pseudomonadati</taxon>
        <taxon>Bacteroidota</taxon>
        <taxon>Cytophagia</taxon>
        <taxon>Cytophagales</taxon>
        <taxon>Cytophagaceae</taxon>
        <taxon>Siphonobacter</taxon>
    </lineage>
</organism>
<proteinExistence type="predicted"/>
<protein>
    <submittedName>
        <fullName evidence="1">Uncharacterized protein</fullName>
    </submittedName>
</protein>
<dbReference type="AlphaFoldDB" id="A0A1G9PII1"/>
<name>A0A1G9PII1_9BACT</name>
<dbReference type="STRING" id="563176.SAMN04488090_2195"/>